<dbReference type="AlphaFoldDB" id="G3I0M6"/>
<dbReference type="InParanoid" id="G3I0M6"/>
<evidence type="ECO:0000256" key="1">
    <source>
        <dbReference type="SAM" id="MobiDB-lite"/>
    </source>
</evidence>
<evidence type="ECO:0000313" key="2">
    <source>
        <dbReference type="EMBL" id="EGW10456.1"/>
    </source>
</evidence>
<gene>
    <name evidence="2" type="ORF">I79_016914</name>
</gene>
<reference evidence="2" key="1">
    <citation type="submission" date="2011-08" db="EMBL/GenBank/DDBJ databases">
        <title>The genomic sequence of the Chinese hamster ovary CHO-K1 cell line.</title>
        <authorList>
            <person name="Xu X."/>
            <person name="Nagarajan H."/>
            <person name="Lewis N.E."/>
            <person name="Pan S."/>
            <person name="Cai Z."/>
            <person name="Liu X."/>
            <person name="Chen W."/>
            <person name="Xie M."/>
            <person name="Wang W."/>
            <person name="Hammond S."/>
            <person name="Andersen M.R."/>
            <person name="Neff N."/>
            <person name="Passarelli B."/>
            <person name="Koh W."/>
            <person name="Fan C.H."/>
            <person name="Wang J."/>
            <person name="Gui Y."/>
            <person name="Lee K.H."/>
            <person name="Betenbaugh M.J."/>
            <person name="Quake S.R."/>
            <person name="Famili I."/>
            <person name="Palsson B.O."/>
            <person name="Wang J."/>
        </authorList>
    </citation>
    <scope>NUCLEOTIDE SEQUENCE</scope>
</reference>
<feature type="compositionally biased region" description="Basic and acidic residues" evidence="1">
    <location>
        <begin position="1"/>
        <end position="25"/>
    </location>
</feature>
<evidence type="ECO:0000313" key="3">
    <source>
        <dbReference type="Proteomes" id="UP000001075"/>
    </source>
</evidence>
<dbReference type="eggNOG" id="KOG3802">
    <property type="taxonomic scope" value="Eukaryota"/>
</dbReference>
<protein>
    <submittedName>
        <fullName evidence="2">POU domain, class 2, transcription factor 2</fullName>
    </submittedName>
</protein>
<name>G3I0M6_CRIGR</name>
<accession>G3I0M6</accession>
<feature type="region of interest" description="Disordered" evidence="1">
    <location>
        <begin position="1"/>
        <end position="54"/>
    </location>
</feature>
<proteinExistence type="predicted"/>
<feature type="compositionally biased region" description="Polar residues" evidence="1">
    <location>
        <begin position="29"/>
        <end position="51"/>
    </location>
</feature>
<sequence length="116" mass="12857">MSKPLEAEKQSLDSPSEHTDTERNGPDINHQNPQNKASPFSVSPTGPSTKVRTLETVPGRGWTYSNSSSSNSWCLSPATTSSHLRSSCCHRPSRVSQACYRRQIYSSYLSKPRELS</sequence>
<dbReference type="Proteomes" id="UP000001075">
    <property type="component" value="Unassembled WGS sequence"/>
</dbReference>
<organism evidence="2 3">
    <name type="scientific">Cricetulus griseus</name>
    <name type="common">Chinese hamster</name>
    <name type="synonym">Cricetulus barabensis griseus</name>
    <dbReference type="NCBI Taxonomy" id="10029"/>
    <lineage>
        <taxon>Eukaryota</taxon>
        <taxon>Metazoa</taxon>
        <taxon>Chordata</taxon>
        <taxon>Craniata</taxon>
        <taxon>Vertebrata</taxon>
        <taxon>Euteleostomi</taxon>
        <taxon>Mammalia</taxon>
        <taxon>Eutheria</taxon>
        <taxon>Euarchontoglires</taxon>
        <taxon>Glires</taxon>
        <taxon>Rodentia</taxon>
        <taxon>Myomorpha</taxon>
        <taxon>Muroidea</taxon>
        <taxon>Cricetidae</taxon>
        <taxon>Cricetinae</taxon>
        <taxon>Cricetulus</taxon>
    </lineage>
</organism>
<dbReference type="GlyGen" id="G3I0M6">
    <property type="glycosylation" value="1 site"/>
</dbReference>
<dbReference type="PaxDb" id="10029-XP_007614868.1"/>
<dbReference type="STRING" id="10029.G3I0M6"/>
<dbReference type="EMBL" id="JH001022">
    <property type="protein sequence ID" value="EGW10456.1"/>
    <property type="molecule type" value="Genomic_DNA"/>
</dbReference>